<dbReference type="PANTHER" id="PTHR37311">
    <property type="entry name" value="2-PHOSPHOSULFOLACTATE PHOSPHATASE-RELATED"/>
    <property type="match status" value="1"/>
</dbReference>
<dbReference type="SUPFAM" id="SSF142823">
    <property type="entry name" value="ComB-like"/>
    <property type="match status" value="1"/>
</dbReference>
<name>A0A9W6CX32_9MICO</name>
<dbReference type="Gene3D" id="3.90.1560.10">
    <property type="entry name" value="ComB-like"/>
    <property type="match status" value="1"/>
</dbReference>
<evidence type="ECO:0000256" key="6">
    <source>
        <dbReference type="ARBA" id="ARBA00022842"/>
    </source>
</evidence>
<comment type="cofactor">
    <cofactor evidence="1">
        <name>Mg(2+)</name>
        <dbReference type="ChEBI" id="CHEBI:18420"/>
    </cofactor>
</comment>
<dbReference type="GO" id="GO:0000287">
    <property type="term" value="F:magnesium ion binding"/>
    <property type="evidence" value="ECO:0007669"/>
    <property type="project" value="InterPro"/>
</dbReference>
<comment type="similarity">
    <text evidence="2">Belongs to the ComB family.</text>
</comment>
<comment type="caution">
    <text evidence="8">The sequence shown here is derived from an EMBL/GenBank/DDBJ whole genome shotgun (WGS) entry which is preliminary data.</text>
</comment>
<proteinExistence type="inferred from homology"/>
<dbReference type="EC" id="3.1.3.71" evidence="3"/>
<dbReference type="PANTHER" id="PTHR37311:SF1">
    <property type="entry name" value="2-PHOSPHOSULFOLACTATE PHOSPHATASE-RELATED"/>
    <property type="match status" value="1"/>
</dbReference>
<evidence type="ECO:0000256" key="2">
    <source>
        <dbReference type="ARBA" id="ARBA00009997"/>
    </source>
</evidence>
<dbReference type="GO" id="GO:0050532">
    <property type="term" value="F:2-phosphosulfolactate phosphatase activity"/>
    <property type="evidence" value="ECO:0007669"/>
    <property type="project" value="UniProtKB-EC"/>
</dbReference>
<dbReference type="GO" id="GO:0050545">
    <property type="term" value="F:sulfopyruvate decarboxylase activity"/>
    <property type="evidence" value="ECO:0007669"/>
    <property type="project" value="TreeGrafter"/>
</dbReference>
<comment type="catalytic activity">
    <reaction evidence="7">
        <text>(2R)-O-phospho-3-sulfolactate + H2O = (2R)-3-sulfolactate + phosphate</text>
        <dbReference type="Rhea" id="RHEA:23416"/>
        <dbReference type="ChEBI" id="CHEBI:15377"/>
        <dbReference type="ChEBI" id="CHEBI:15597"/>
        <dbReference type="ChEBI" id="CHEBI:43474"/>
        <dbReference type="ChEBI" id="CHEBI:58738"/>
        <dbReference type="EC" id="3.1.3.71"/>
    </reaction>
</comment>
<evidence type="ECO:0000256" key="7">
    <source>
        <dbReference type="ARBA" id="ARBA00033711"/>
    </source>
</evidence>
<evidence type="ECO:0000256" key="4">
    <source>
        <dbReference type="ARBA" id="ARBA00021948"/>
    </source>
</evidence>
<reference evidence="8" key="1">
    <citation type="submission" date="2022-12" db="EMBL/GenBank/DDBJ databases">
        <title>Reference genome sequencing for broad-spectrum identification of bacterial and archaeal isolates by mass spectrometry.</title>
        <authorList>
            <person name="Sekiguchi Y."/>
            <person name="Tourlousse D.M."/>
        </authorList>
    </citation>
    <scope>NUCLEOTIDE SEQUENCE</scope>
    <source>
        <strain evidence="8">14</strain>
    </source>
</reference>
<sequence length="249" mass="25687">MRVNAPQTDPFDQTTYQVRLEWGGAGVGAVAAHADVVVLVDAVQFTTAVVVAAERGIAVAPWWGDGAAERAAELGAELVARPSTAALAAEPAAGDDRVVVLPTINGSRLAHLLADSPARVIAASLRNRTAVARHIHAYQEERGARTSVAIIAAGEQWPDGSLRVSVEDQLTAGAVVDALMELGIDHTSPEAAVASAAYTGLGRAAHHLISATGSARELTADGRRADVAFATKADVTDLVPVLQGGVFRV</sequence>
<evidence type="ECO:0000256" key="5">
    <source>
        <dbReference type="ARBA" id="ARBA00022801"/>
    </source>
</evidence>
<dbReference type="Pfam" id="PF04029">
    <property type="entry name" value="2-ph_phosp"/>
    <property type="match status" value="1"/>
</dbReference>
<dbReference type="AlphaFoldDB" id="A0A9W6CX32"/>
<keyword evidence="9" id="KW-1185">Reference proteome</keyword>
<protein>
    <recommendedName>
        <fullName evidence="4">Probable 2-phosphosulfolactate phosphatase</fullName>
        <ecNumber evidence="3">3.1.3.71</ecNumber>
    </recommendedName>
</protein>
<accession>A0A9W6CX32</accession>
<evidence type="ECO:0000313" key="9">
    <source>
        <dbReference type="Proteomes" id="UP001144396"/>
    </source>
</evidence>
<dbReference type="EMBL" id="BSDP01000001">
    <property type="protein sequence ID" value="GLI27925.1"/>
    <property type="molecule type" value="Genomic_DNA"/>
</dbReference>
<keyword evidence="5" id="KW-0378">Hydrolase</keyword>
<dbReference type="InterPro" id="IPR036702">
    <property type="entry name" value="ComB-like_sf"/>
</dbReference>
<dbReference type="InterPro" id="IPR005238">
    <property type="entry name" value="ComB-like"/>
</dbReference>
<gene>
    <name evidence="8" type="ORF">ARHIZOSPH14_21670</name>
</gene>
<evidence type="ECO:0000313" key="8">
    <source>
        <dbReference type="EMBL" id="GLI27925.1"/>
    </source>
</evidence>
<organism evidence="8 9">
    <name type="scientific">Agromyces rhizosphaerae</name>
    <dbReference type="NCBI Taxonomy" id="88374"/>
    <lineage>
        <taxon>Bacteria</taxon>
        <taxon>Bacillati</taxon>
        <taxon>Actinomycetota</taxon>
        <taxon>Actinomycetes</taxon>
        <taxon>Micrococcales</taxon>
        <taxon>Microbacteriaceae</taxon>
        <taxon>Agromyces</taxon>
    </lineage>
</organism>
<keyword evidence="6" id="KW-0460">Magnesium</keyword>
<evidence type="ECO:0000256" key="3">
    <source>
        <dbReference type="ARBA" id="ARBA00012953"/>
    </source>
</evidence>
<dbReference type="Proteomes" id="UP001144396">
    <property type="component" value="Unassembled WGS sequence"/>
</dbReference>
<evidence type="ECO:0000256" key="1">
    <source>
        <dbReference type="ARBA" id="ARBA00001946"/>
    </source>
</evidence>